<sequence>MEEVRVGTEMDSMAIILHAGNAKSDAYEALLAVKQGDFQTFDEKYATAKSEMKLAHRAHAEMLRKLSSEDRMHDVDLLLVHAEGHLTSTDIAVDMIAEFGELYKWKESING</sequence>
<keyword evidence="3" id="KW-0808">Transferase</keyword>
<evidence type="ECO:0000313" key="7">
    <source>
        <dbReference type="Proteomes" id="UP000664601"/>
    </source>
</evidence>
<dbReference type="PIRSF" id="PIRSF000699">
    <property type="entry name" value="PTS_IILac_III"/>
    <property type="match status" value="1"/>
</dbReference>
<keyword evidence="4" id="KW-0598">Phosphotransferase system</keyword>
<dbReference type="Pfam" id="PF02255">
    <property type="entry name" value="PTS_IIA"/>
    <property type="match status" value="1"/>
</dbReference>
<feature type="modified residue" description="Phosphohistidine; by HPr" evidence="5">
    <location>
        <position position="81"/>
    </location>
</feature>
<name>A0ABS3LD41_9ENTE</name>
<reference evidence="6 7" key="1">
    <citation type="submission" date="2021-03" db="EMBL/GenBank/DDBJ databases">
        <title>Enterococcal diversity collection.</title>
        <authorList>
            <person name="Gilmore M.S."/>
            <person name="Schwartzman J."/>
            <person name="Van Tyne D."/>
            <person name="Martin M."/>
            <person name="Earl A.M."/>
            <person name="Manson A.L."/>
            <person name="Straub T."/>
            <person name="Salamzade R."/>
            <person name="Saavedra J."/>
            <person name="Lebreton F."/>
            <person name="Prichula J."/>
            <person name="Schaufler K."/>
            <person name="Gaca A."/>
            <person name="Sgardioli B."/>
            <person name="Wagenaar J."/>
            <person name="Strong T."/>
        </authorList>
    </citation>
    <scope>NUCLEOTIDE SEQUENCE [LARGE SCALE GENOMIC DNA]</scope>
    <source>
        <strain evidence="6 7">669A</strain>
    </source>
</reference>
<dbReference type="InterPro" id="IPR003188">
    <property type="entry name" value="PTS_IIA_lac/cel"/>
</dbReference>
<gene>
    <name evidence="6" type="ORF">JZO70_15355</name>
</gene>
<dbReference type="RefSeq" id="WP_207674548.1">
    <property type="nucleotide sequence ID" value="NZ_JAFREM010000025.1"/>
</dbReference>
<dbReference type="PANTHER" id="PTHR34382:SF7">
    <property type="entry name" value="PTS SYSTEM N,N'-DIACETYLCHITOBIOSE-SPECIFIC EIIA COMPONENT"/>
    <property type="match status" value="1"/>
</dbReference>
<dbReference type="PROSITE" id="PS51095">
    <property type="entry name" value="PTS_EIIA_TYPE_3"/>
    <property type="match status" value="1"/>
</dbReference>
<dbReference type="Gene3D" id="1.20.58.80">
    <property type="entry name" value="Phosphotransferase system, lactose/cellobiose-type IIA subunit"/>
    <property type="match status" value="1"/>
</dbReference>
<dbReference type="InterPro" id="IPR036542">
    <property type="entry name" value="PTS_IIA_lac/cel_sf"/>
</dbReference>
<evidence type="ECO:0000256" key="3">
    <source>
        <dbReference type="ARBA" id="ARBA00022679"/>
    </source>
</evidence>
<accession>A0ABS3LD41</accession>
<proteinExistence type="predicted"/>
<evidence type="ECO:0000256" key="4">
    <source>
        <dbReference type="ARBA" id="ARBA00022683"/>
    </source>
</evidence>
<protein>
    <submittedName>
        <fullName evidence="6">PTS lactose/cellobiose transporter subunit IIA</fullName>
    </submittedName>
</protein>
<dbReference type="PANTHER" id="PTHR34382">
    <property type="entry name" value="PTS SYSTEM N,N'-DIACETYLCHITOBIOSE-SPECIFIC EIIA COMPONENT"/>
    <property type="match status" value="1"/>
</dbReference>
<comment type="caution">
    <text evidence="6">The sequence shown here is derived from an EMBL/GenBank/DDBJ whole genome shotgun (WGS) entry which is preliminary data.</text>
</comment>
<keyword evidence="1" id="KW-0813">Transport</keyword>
<organism evidence="6 7">
    <name type="scientific">Candidatus Enterococcus moelleringii</name>
    <dbReference type="NCBI Taxonomy" id="2815325"/>
    <lineage>
        <taxon>Bacteria</taxon>
        <taxon>Bacillati</taxon>
        <taxon>Bacillota</taxon>
        <taxon>Bacilli</taxon>
        <taxon>Lactobacillales</taxon>
        <taxon>Enterococcaceae</taxon>
        <taxon>Enterococcus</taxon>
    </lineage>
</organism>
<dbReference type="EMBL" id="JAFREM010000025">
    <property type="protein sequence ID" value="MBO1307552.1"/>
    <property type="molecule type" value="Genomic_DNA"/>
</dbReference>
<dbReference type="Proteomes" id="UP000664601">
    <property type="component" value="Unassembled WGS sequence"/>
</dbReference>
<evidence type="ECO:0000256" key="2">
    <source>
        <dbReference type="ARBA" id="ARBA00022597"/>
    </source>
</evidence>
<evidence type="ECO:0000313" key="6">
    <source>
        <dbReference type="EMBL" id="MBO1307552.1"/>
    </source>
</evidence>
<keyword evidence="7" id="KW-1185">Reference proteome</keyword>
<evidence type="ECO:0000256" key="1">
    <source>
        <dbReference type="ARBA" id="ARBA00022448"/>
    </source>
</evidence>
<dbReference type="SUPFAM" id="SSF46973">
    <property type="entry name" value="Enzyme IIa from lactose specific PTS, IIa-lac"/>
    <property type="match status" value="1"/>
</dbReference>
<dbReference type="CDD" id="cd00215">
    <property type="entry name" value="PTS_IIA_lac"/>
    <property type="match status" value="1"/>
</dbReference>
<keyword evidence="2" id="KW-0762">Sugar transport</keyword>
<evidence type="ECO:0000256" key="5">
    <source>
        <dbReference type="PROSITE-ProRule" id="PRU00418"/>
    </source>
</evidence>